<evidence type="ECO:0000256" key="6">
    <source>
        <dbReference type="HAMAP-Rule" id="MF_03102"/>
    </source>
</evidence>
<evidence type="ECO:0000256" key="4">
    <source>
        <dbReference type="ARBA" id="ARBA00023128"/>
    </source>
</evidence>
<keyword evidence="2 6" id="KW-0812">Transmembrane</keyword>
<organism evidence="7 8">
    <name type="scientific">Ascobolus immersus RN42</name>
    <dbReference type="NCBI Taxonomy" id="1160509"/>
    <lineage>
        <taxon>Eukaryota</taxon>
        <taxon>Fungi</taxon>
        <taxon>Dikarya</taxon>
        <taxon>Ascomycota</taxon>
        <taxon>Pezizomycotina</taxon>
        <taxon>Pezizomycetes</taxon>
        <taxon>Pezizales</taxon>
        <taxon>Ascobolaceae</taxon>
        <taxon>Ascobolus</taxon>
    </lineage>
</organism>
<sequence length="409" mass="44968">MTPFMNTLQNLFLQTTSFPSNNTYNSLNVSPSSLLSFPTPTGLIVTLSSLATPNFATSYVLHSTGNLRGSISYLYTTPSLKIAPSETKELRSCFEGYQIPSPLRNVGTRKDWEIWEKGERVDTRDVLLYGMMKIPDGVINGLYMRRLSPARLLKIMAVSEAGMRTDPVDGNGVGTAKKPKGNVLSSIVTDRGKYSYEGLYSTAGGLVGLRGLWNFGWDPNVEEVENQTGRLSIGGEVYYGIFNKSGGVSTGIRYSTLSSYPGPPQTMTLTVNPIIGHFTATYATKATPALSLAAQFDFNTYSYESDLLLGAELWKKPTRTEEDFSLTDFLGETIITDDGRGNVAATASHRDGEPYLGVLKARWRQSTGHFGILWESRLKSLLLSVGTTIDFRNPDNKFRALGLEVQYNS</sequence>
<comment type="subunit">
    <text evidence="6">Component of the ER-mitochondria encounter structure (ERMES) or MDM complex, composed of MMM1, MDM10, MDM12 and MDM34. Associates with the mitochondrial outer membrane sorting assembly machinery SAM(core) complex.</text>
</comment>
<accession>A0A3N4I5P9</accession>
<keyword evidence="3 6" id="KW-1000">Mitochondrion outer membrane</keyword>
<dbReference type="Proteomes" id="UP000275078">
    <property type="component" value="Unassembled WGS sequence"/>
</dbReference>
<evidence type="ECO:0000313" key="7">
    <source>
        <dbReference type="EMBL" id="RPA80777.1"/>
    </source>
</evidence>
<comment type="similarity">
    <text evidence="6">Belongs to the MDM10 family.</text>
</comment>
<gene>
    <name evidence="6" type="primary">MDM10</name>
    <name evidence="7" type="ORF">BJ508DRAFT_415245</name>
</gene>
<evidence type="ECO:0000256" key="3">
    <source>
        <dbReference type="ARBA" id="ARBA00022787"/>
    </source>
</evidence>
<dbReference type="PANTHER" id="PTHR28035">
    <property type="entry name" value="MITOCHONDRIAL DISTRIBUTION AND MORPHOLOGY PROTEIN 10"/>
    <property type="match status" value="1"/>
</dbReference>
<dbReference type="GO" id="GO:0045040">
    <property type="term" value="P:protein insertion into mitochondrial outer membrane"/>
    <property type="evidence" value="ECO:0007669"/>
    <property type="project" value="UniProtKB-UniRule"/>
</dbReference>
<dbReference type="GO" id="GO:0001401">
    <property type="term" value="C:SAM complex"/>
    <property type="evidence" value="ECO:0007669"/>
    <property type="project" value="TreeGrafter"/>
</dbReference>
<dbReference type="GO" id="GO:1990456">
    <property type="term" value="P:mitochondrion-endoplasmic reticulum membrane tethering"/>
    <property type="evidence" value="ECO:0007669"/>
    <property type="project" value="UniProtKB-UniRule"/>
</dbReference>
<evidence type="ECO:0000256" key="5">
    <source>
        <dbReference type="ARBA" id="ARBA00023136"/>
    </source>
</evidence>
<keyword evidence="4 6" id="KW-0496">Mitochondrion</keyword>
<evidence type="ECO:0000256" key="1">
    <source>
        <dbReference type="ARBA" id="ARBA00022452"/>
    </source>
</evidence>
<dbReference type="GO" id="GO:0051654">
    <property type="term" value="P:establishment of mitochondrion localization"/>
    <property type="evidence" value="ECO:0007669"/>
    <property type="project" value="TreeGrafter"/>
</dbReference>
<comment type="domain">
    <text evidence="6">Lacks alpha-helical transmembrane segments, suggesting that it resides in the membrane via beta-sheet conformations similar to those predicted for other outer membrane proteins and porin.</text>
</comment>
<dbReference type="GO" id="GO:0070096">
    <property type="term" value="P:mitochondrial outer membrane translocase complex assembly"/>
    <property type="evidence" value="ECO:0007669"/>
    <property type="project" value="UniProtKB-UniRule"/>
</dbReference>
<name>A0A3N4I5P9_ASCIM</name>
<comment type="function">
    <text evidence="6">Component of the ERMES/MDM complex, which serves as a molecular tether to connect the endoplasmic reticulum and mitochondria. Components of this complex are involved in the control of mitochondrial shape and protein biogenesis and may function in phospholipid exchange. MDM10 is involved in the late assembly steps of the general translocase of the mitochondrial outer membrane (TOM complex). Functions in the TOM40-specific route of the assembly of outer membrane beta-barrel proteins, including the association of TOM40 with the receptor TOM22 and small TOM proteins. Can associate with the SAM(core) complex as well as the MDM12-MMM1 complex, both involved in late steps of the major beta-barrel assembly pathway, that is responsible for biogenesis of all outer membrane beta-barrel proteins. May act as a switch that shuttles between both complexes and channels precursor proteins into the TOM40-specific pathway. Plays a role in mitochondrial morphology and in the inheritance of mitochondria.</text>
</comment>
<keyword evidence="8" id="KW-1185">Reference proteome</keyword>
<dbReference type="GO" id="GO:0015914">
    <property type="term" value="P:phospholipid transport"/>
    <property type="evidence" value="ECO:0007669"/>
    <property type="project" value="TreeGrafter"/>
</dbReference>
<keyword evidence="1 6" id="KW-1134">Transmembrane beta strand</keyword>
<evidence type="ECO:0000256" key="2">
    <source>
        <dbReference type="ARBA" id="ARBA00022692"/>
    </source>
</evidence>
<protein>
    <recommendedName>
        <fullName evidence="6">Mitochondrial distribution and morphology protein 10</fullName>
    </recommendedName>
    <alternativeName>
        <fullName evidence="6">Mitochondrial inheritance component MDM10</fullName>
    </alternativeName>
</protein>
<dbReference type="EMBL" id="ML119685">
    <property type="protein sequence ID" value="RPA80777.1"/>
    <property type="molecule type" value="Genomic_DNA"/>
</dbReference>
<keyword evidence="5 6" id="KW-0472">Membrane</keyword>
<dbReference type="Pfam" id="PF12519">
    <property type="entry name" value="MDM10"/>
    <property type="match status" value="2"/>
</dbReference>
<dbReference type="HAMAP" id="MF_03102">
    <property type="entry name" value="Mdm10"/>
    <property type="match status" value="1"/>
</dbReference>
<comment type="subcellular location">
    <subcellularLocation>
        <location evidence="6">Mitochondrion outer membrane</location>
        <topology evidence="6">Multi-pass membrane protein</topology>
    </subcellularLocation>
    <text evidence="6">The ERMES/MDM complex localizes to a few discrete foci (around 10 per single cell), that represent mitochondria-endoplasmic reticulum junctions. These foci are often found next to mtDNA nucleoids.</text>
</comment>
<dbReference type="STRING" id="1160509.A0A3N4I5P9"/>
<reference evidence="7 8" key="1">
    <citation type="journal article" date="2018" name="Nat. Ecol. Evol.">
        <title>Pezizomycetes genomes reveal the molecular basis of ectomycorrhizal truffle lifestyle.</title>
        <authorList>
            <person name="Murat C."/>
            <person name="Payen T."/>
            <person name="Noel B."/>
            <person name="Kuo A."/>
            <person name="Morin E."/>
            <person name="Chen J."/>
            <person name="Kohler A."/>
            <person name="Krizsan K."/>
            <person name="Balestrini R."/>
            <person name="Da Silva C."/>
            <person name="Montanini B."/>
            <person name="Hainaut M."/>
            <person name="Levati E."/>
            <person name="Barry K.W."/>
            <person name="Belfiori B."/>
            <person name="Cichocki N."/>
            <person name="Clum A."/>
            <person name="Dockter R.B."/>
            <person name="Fauchery L."/>
            <person name="Guy J."/>
            <person name="Iotti M."/>
            <person name="Le Tacon F."/>
            <person name="Lindquist E.A."/>
            <person name="Lipzen A."/>
            <person name="Malagnac F."/>
            <person name="Mello A."/>
            <person name="Molinier V."/>
            <person name="Miyauchi S."/>
            <person name="Poulain J."/>
            <person name="Riccioni C."/>
            <person name="Rubini A."/>
            <person name="Sitrit Y."/>
            <person name="Splivallo R."/>
            <person name="Traeger S."/>
            <person name="Wang M."/>
            <person name="Zifcakova L."/>
            <person name="Wipf D."/>
            <person name="Zambonelli A."/>
            <person name="Paolocci F."/>
            <person name="Nowrousian M."/>
            <person name="Ottonello S."/>
            <person name="Baldrian P."/>
            <person name="Spatafora J.W."/>
            <person name="Henrissat B."/>
            <person name="Nagy L.G."/>
            <person name="Aury J.M."/>
            <person name="Wincker P."/>
            <person name="Grigoriev I.V."/>
            <person name="Bonfante P."/>
            <person name="Martin F.M."/>
        </authorList>
    </citation>
    <scope>NUCLEOTIDE SEQUENCE [LARGE SCALE GENOMIC DNA]</scope>
    <source>
        <strain evidence="7 8">RN42</strain>
    </source>
</reference>
<dbReference type="AlphaFoldDB" id="A0A3N4I5P9"/>
<dbReference type="InterPro" id="IPR027539">
    <property type="entry name" value="Mdm10"/>
</dbReference>
<dbReference type="PANTHER" id="PTHR28035:SF1">
    <property type="entry name" value="MITOCHONDRIAL DISTRIBUTION AND MORPHOLOGY PROTEIN 10"/>
    <property type="match status" value="1"/>
</dbReference>
<proteinExistence type="inferred from homology"/>
<dbReference type="OrthoDB" id="2103793at2759"/>
<dbReference type="GO" id="GO:0032865">
    <property type="term" value="C:ERMES complex"/>
    <property type="evidence" value="ECO:0007669"/>
    <property type="project" value="UniProtKB-UniRule"/>
</dbReference>
<evidence type="ECO:0000313" key="8">
    <source>
        <dbReference type="Proteomes" id="UP000275078"/>
    </source>
</evidence>